<protein>
    <submittedName>
        <fullName evidence="1">Uncharacterized protein</fullName>
    </submittedName>
</protein>
<keyword evidence="2" id="KW-1185">Reference proteome</keyword>
<proteinExistence type="predicted"/>
<comment type="caution">
    <text evidence="1">The sequence shown here is derived from an EMBL/GenBank/DDBJ whole genome shotgun (WGS) entry which is preliminary data.</text>
</comment>
<evidence type="ECO:0000313" key="2">
    <source>
        <dbReference type="Proteomes" id="UP000886595"/>
    </source>
</evidence>
<organism evidence="1 2">
    <name type="scientific">Brassica carinata</name>
    <name type="common">Ethiopian mustard</name>
    <name type="synonym">Abyssinian cabbage</name>
    <dbReference type="NCBI Taxonomy" id="52824"/>
    <lineage>
        <taxon>Eukaryota</taxon>
        <taxon>Viridiplantae</taxon>
        <taxon>Streptophyta</taxon>
        <taxon>Embryophyta</taxon>
        <taxon>Tracheophyta</taxon>
        <taxon>Spermatophyta</taxon>
        <taxon>Magnoliopsida</taxon>
        <taxon>eudicotyledons</taxon>
        <taxon>Gunneridae</taxon>
        <taxon>Pentapetalae</taxon>
        <taxon>rosids</taxon>
        <taxon>malvids</taxon>
        <taxon>Brassicales</taxon>
        <taxon>Brassicaceae</taxon>
        <taxon>Brassiceae</taxon>
        <taxon>Brassica</taxon>
    </lineage>
</organism>
<dbReference type="OrthoDB" id="1931061at2759"/>
<sequence length="75" mass="8337">MVLSPSRRHQGFCSSSKSETDVKLIYNIMANSSILLTDLKDRRCSSSVDVRLLGFLEARNVKLGGELKALRCFSS</sequence>
<dbReference type="EMBL" id="JAAMPC010000011">
    <property type="protein sequence ID" value="KAG2283756.1"/>
    <property type="molecule type" value="Genomic_DNA"/>
</dbReference>
<dbReference type="Proteomes" id="UP000886595">
    <property type="component" value="Unassembled WGS sequence"/>
</dbReference>
<name>A0A8X7UN74_BRACI</name>
<dbReference type="AlphaFoldDB" id="A0A8X7UN74"/>
<gene>
    <name evidence="1" type="ORF">Bca52824_054976</name>
</gene>
<evidence type="ECO:0000313" key="1">
    <source>
        <dbReference type="EMBL" id="KAG2283756.1"/>
    </source>
</evidence>
<reference evidence="1 2" key="1">
    <citation type="submission" date="2020-02" db="EMBL/GenBank/DDBJ databases">
        <authorList>
            <person name="Ma Q."/>
            <person name="Huang Y."/>
            <person name="Song X."/>
            <person name="Pei D."/>
        </authorList>
    </citation>
    <scope>NUCLEOTIDE SEQUENCE [LARGE SCALE GENOMIC DNA]</scope>
    <source>
        <strain evidence="1">Sxm20200214</strain>
        <tissue evidence="1">Leaf</tissue>
    </source>
</reference>
<accession>A0A8X7UN74</accession>